<dbReference type="AlphaFoldDB" id="A0AAV0NCE9"/>
<gene>
    <name evidence="2" type="ORF">LITE_LOCUS32686</name>
</gene>
<evidence type="ECO:0000313" key="3">
    <source>
        <dbReference type="Proteomes" id="UP001154282"/>
    </source>
</evidence>
<proteinExistence type="predicted"/>
<evidence type="ECO:0000256" key="1">
    <source>
        <dbReference type="SAM" id="MobiDB-lite"/>
    </source>
</evidence>
<feature type="non-terminal residue" evidence="2">
    <location>
        <position position="1"/>
    </location>
</feature>
<sequence>PYYKQLPSLRRSPLPQSHYPSLPLSTPASSLPASSCRSSSPGRIRCSLVLSLSAFHSDGMFSPTETGETEGMLEFSEERIIGEYDGVTIREASVKYFECGRTHNFRRRCVRSVTGSQAIASEMVAFQRAWDSVHNYVLLGVAALPDGDTTHFLYENFDKDLQQYVEEIGEIVDSNGVMNLEFLLVMRKTFRALHELHIENNQNHNNLKWDGSGRYPLNIVVFKYPVQGVTKVDVRLTGLGDRGKDSSEFRTQDCQDLADILTTLVQKYSADNATLPFWFEALMRHLRTVGCLNLHNSLFFYGADLKLQYLYGAFSALRRRELLKEFDKEMLDLMCKTSKQGSWNPREHIMSHPNFSYIFKLHHGAIPYTSIASCFLQHCYNLYMGDAVPVLPWNPVKRSVVPSSERYEMLHSMWPEFFYLLPQTLAKLDVSTSGFIFMGPIGLDAVSVPY</sequence>
<feature type="region of interest" description="Disordered" evidence="1">
    <location>
        <begin position="1"/>
        <end position="40"/>
    </location>
</feature>
<dbReference type="Proteomes" id="UP001154282">
    <property type="component" value="Unassembled WGS sequence"/>
</dbReference>
<name>A0AAV0NCE9_9ROSI</name>
<comment type="caution">
    <text evidence="2">The sequence shown here is derived from an EMBL/GenBank/DDBJ whole genome shotgun (WGS) entry which is preliminary data.</text>
</comment>
<feature type="compositionally biased region" description="Low complexity" evidence="1">
    <location>
        <begin position="20"/>
        <end position="40"/>
    </location>
</feature>
<accession>A0AAV0NCE9</accession>
<keyword evidence="3" id="KW-1185">Reference proteome</keyword>
<evidence type="ECO:0000313" key="2">
    <source>
        <dbReference type="EMBL" id="CAI0456247.1"/>
    </source>
</evidence>
<reference evidence="2" key="1">
    <citation type="submission" date="2022-08" db="EMBL/GenBank/DDBJ databases">
        <authorList>
            <person name="Gutierrez-Valencia J."/>
        </authorList>
    </citation>
    <scope>NUCLEOTIDE SEQUENCE</scope>
</reference>
<dbReference type="EMBL" id="CAMGYJ010000008">
    <property type="protein sequence ID" value="CAI0456247.1"/>
    <property type="molecule type" value="Genomic_DNA"/>
</dbReference>
<organism evidence="2 3">
    <name type="scientific">Linum tenue</name>
    <dbReference type="NCBI Taxonomy" id="586396"/>
    <lineage>
        <taxon>Eukaryota</taxon>
        <taxon>Viridiplantae</taxon>
        <taxon>Streptophyta</taxon>
        <taxon>Embryophyta</taxon>
        <taxon>Tracheophyta</taxon>
        <taxon>Spermatophyta</taxon>
        <taxon>Magnoliopsida</taxon>
        <taxon>eudicotyledons</taxon>
        <taxon>Gunneridae</taxon>
        <taxon>Pentapetalae</taxon>
        <taxon>rosids</taxon>
        <taxon>fabids</taxon>
        <taxon>Malpighiales</taxon>
        <taxon>Linaceae</taxon>
        <taxon>Linum</taxon>
    </lineage>
</organism>
<protein>
    <submittedName>
        <fullName evidence="2">Uncharacterized protein</fullName>
    </submittedName>
</protein>